<comment type="caution">
    <text evidence="1">The sequence shown here is derived from an EMBL/GenBank/DDBJ whole genome shotgun (WGS) entry which is preliminary data.</text>
</comment>
<sequence length="56" mass="6114">MAHEPGNCRVVSGRSTSNITSKSGLAVIVQRTSKRNVEVVCNACRAPDKMYVVVFF</sequence>
<protein>
    <submittedName>
        <fullName evidence="1">Uncharacterized protein</fullName>
    </submittedName>
</protein>
<organism evidence="1 2">
    <name type="scientific">Musa balbisiana</name>
    <name type="common">Banana</name>
    <dbReference type="NCBI Taxonomy" id="52838"/>
    <lineage>
        <taxon>Eukaryota</taxon>
        <taxon>Viridiplantae</taxon>
        <taxon>Streptophyta</taxon>
        <taxon>Embryophyta</taxon>
        <taxon>Tracheophyta</taxon>
        <taxon>Spermatophyta</taxon>
        <taxon>Magnoliopsida</taxon>
        <taxon>Liliopsida</taxon>
        <taxon>Zingiberales</taxon>
        <taxon>Musaceae</taxon>
        <taxon>Musa</taxon>
    </lineage>
</organism>
<dbReference type="Proteomes" id="UP000317650">
    <property type="component" value="Chromosome 7"/>
</dbReference>
<evidence type="ECO:0000313" key="2">
    <source>
        <dbReference type="Proteomes" id="UP000317650"/>
    </source>
</evidence>
<keyword evidence="2" id="KW-1185">Reference proteome</keyword>
<gene>
    <name evidence="1" type="ORF">C4D60_Mb07t22920</name>
</gene>
<dbReference type="AlphaFoldDB" id="A0A4S8JHB8"/>
<dbReference type="EMBL" id="PYDT01000005">
    <property type="protein sequence ID" value="THU61403.1"/>
    <property type="molecule type" value="Genomic_DNA"/>
</dbReference>
<proteinExistence type="predicted"/>
<evidence type="ECO:0000313" key="1">
    <source>
        <dbReference type="EMBL" id="THU61403.1"/>
    </source>
</evidence>
<accession>A0A4S8JHB8</accession>
<name>A0A4S8JHB8_MUSBA</name>
<reference evidence="1 2" key="1">
    <citation type="journal article" date="2019" name="Nat. Plants">
        <title>Genome sequencing of Musa balbisiana reveals subgenome evolution and function divergence in polyploid bananas.</title>
        <authorList>
            <person name="Yao X."/>
        </authorList>
    </citation>
    <scope>NUCLEOTIDE SEQUENCE [LARGE SCALE GENOMIC DNA]</scope>
    <source>
        <strain evidence="2">cv. DH-PKW</strain>
        <tissue evidence="1">Leaves</tissue>
    </source>
</reference>